<evidence type="ECO:0000313" key="2">
    <source>
        <dbReference type="Proteomes" id="UP000294933"/>
    </source>
</evidence>
<organism evidence="1 2">
    <name type="scientific">Rickenella mellea</name>
    <dbReference type="NCBI Taxonomy" id="50990"/>
    <lineage>
        <taxon>Eukaryota</taxon>
        <taxon>Fungi</taxon>
        <taxon>Dikarya</taxon>
        <taxon>Basidiomycota</taxon>
        <taxon>Agaricomycotina</taxon>
        <taxon>Agaricomycetes</taxon>
        <taxon>Hymenochaetales</taxon>
        <taxon>Rickenellaceae</taxon>
        <taxon>Rickenella</taxon>
    </lineage>
</organism>
<evidence type="ECO:0000313" key="1">
    <source>
        <dbReference type="EMBL" id="TDL19163.1"/>
    </source>
</evidence>
<name>A0A4Y7PUT5_9AGAM</name>
<accession>A0A4Y7PUT5</accession>
<sequence>MASSVFPHELYGMIIRFATYSPVYFDVSPDPQYWPIPSENRVGVDYETKKALTAVSRQFRALSLQYLYEVIELHKTSSMQRLASILDISSSITAKNGLRNPRKIKHLFVSVLDVQDKQGKIAAFNSLRRILHHCIGLQGFGFYASVLDWVEYCSDPRDWLISIPKSVRFLDWQGLTMGCNFTQMVRHLSESLVAMQFSKVQLNTSPPPFAILPHLKYLSLPEKLGGTDILYDWHMPSLSHFHSNGIIKGELGCIIERARENLQCVIVGNGVAQAWLAKLPGVARNLEEFRYHFFDEEMELSWDSVGGHPSLQHIVVVFHRPRVRGRSLSRAMSALCAHLQPLTKANFPHLRSVGFVGVNPNSRFDPETRAQLDAVMDRWNTSGIVTKFLEW</sequence>
<proteinExistence type="predicted"/>
<reference evidence="1 2" key="1">
    <citation type="submission" date="2018-06" db="EMBL/GenBank/DDBJ databases">
        <title>A transcriptomic atlas of mushroom development highlights an independent origin of complex multicellularity.</title>
        <authorList>
            <consortium name="DOE Joint Genome Institute"/>
            <person name="Krizsan K."/>
            <person name="Almasi E."/>
            <person name="Merenyi Z."/>
            <person name="Sahu N."/>
            <person name="Viragh M."/>
            <person name="Koszo T."/>
            <person name="Mondo S."/>
            <person name="Kiss B."/>
            <person name="Balint B."/>
            <person name="Kues U."/>
            <person name="Barry K."/>
            <person name="Hegedus J.C."/>
            <person name="Henrissat B."/>
            <person name="Johnson J."/>
            <person name="Lipzen A."/>
            <person name="Ohm R."/>
            <person name="Nagy I."/>
            <person name="Pangilinan J."/>
            <person name="Yan J."/>
            <person name="Xiong Y."/>
            <person name="Grigoriev I.V."/>
            <person name="Hibbett D.S."/>
            <person name="Nagy L.G."/>
        </authorList>
    </citation>
    <scope>NUCLEOTIDE SEQUENCE [LARGE SCALE GENOMIC DNA]</scope>
    <source>
        <strain evidence="1 2">SZMC22713</strain>
    </source>
</reference>
<keyword evidence="2" id="KW-1185">Reference proteome</keyword>
<dbReference type="AlphaFoldDB" id="A0A4Y7PUT5"/>
<dbReference type="EMBL" id="ML170199">
    <property type="protein sequence ID" value="TDL19163.1"/>
    <property type="molecule type" value="Genomic_DNA"/>
</dbReference>
<evidence type="ECO:0008006" key="3">
    <source>
        <dbReference type="Google" id="ProtNLM"/>
    </source>
</evidence>
<protein>
    <recommendedName>
        <fullName evidence="3">F-box domain-containing protein</fullName>
    </recommendedName>
</protein>
<gene>
    <name evidence="1" type="ORF">BD410DRAFT_792410</name>
</gene>
<dbReference type="VEuPathDB" id="FungiDB:BD410DRAFT_792410"/>
<dbReference type="Proteomes" id="UP000294933">
    <property type="component" value="Unassembled WGS sequence"/>
</dbReference>
<dbReference type="OrthoDB" id="3256525at2759"/>